<dbReference type="NCBIfam" id="TIGR01741">
    <property type="entry name" value="staph_tand_hypo"/>
    <property type="match status" value="1"/>
</dbReference>
<evidence type="ECO:0000313" key="2">
    <source>
        <dbReference type="Proteomes" id="UP000031829"/>
    </source>
</evidence>
<proteinExistence type="predicted"/>
<dbReference type="Gene3D" id="3.30.500.20">
    <property type="entry name" value="BH3703-like domains"/>
    <property type="match status" value="1"/>
</dbReference>
<reference evidence="1 2" key="1">
    <citation type="journal article" date="2015" name="Genome Announc.">
        <title>Complete genome sequences for 35 biothreat assay-relevant bacillus species.</title>
        <authorList>
            <person name="Johnson S.L."/>
            <person name="Daligault H.E."/>
            <person name="Davenport K.W."/>
            <person name="Jaissle J."/>
            <person name="Frey K.G."/>
            <person name="Ladner J.T."/>
            <person name="Broomall S.M."/>
            <person name="Bishop-Lilly K.A."/>
            <person name="Bruce D.C."/>
            <person name="Gibbons H.S."/>
            <person name="Coyne S.R."/>
            <person name="Lo C.C."/>
            <person name="Meincke L."/>
            <person name="Munk A.C."/>
            <person name="Koroleva G.I."/>
            <person name="Rosenzweig C.N."/>
            <person name="Palacios G.F."/>
            <person name="Redden C.L."/>
            <person name="Minogue T.D."/>
            <person name="Chain P.S."/>
        </authorList>
    </citation>
    <scope>NUCLEOTIDE SEQUENCE [LARGE SCALE GENOMIC DNA]</scope>
    <source>
        <strain evidence="2">ATCC 14581 / DSM 32 / JCM 2506 / NBRC 15308 / NCIMB 9376 / NCTC 10342 / NRRL B-14308 / VKM B-512</strain>
    </source>
</reference>
<dbReference type="InterPro" id="IPR036170">
    <property type="entry name" value="YezG-like_sf"/>
</dbReference>
<dbReference type="AlphaFoldDB" id="A0A0B6ADH0"/>
<dbReference type="KEGG" id="bmeg:BG04_5133"/>
<dbReference type="GeneID" id="93643095"/>
<dbReference type="RefSeq" id="WP_016764419.1">
    <property type="nucleotide sequence ID" value="NZ_BCVB01000010.1"/>
</dbReference>
<dbReference type="InterPro" id="IPR006728">
    <property type="entry name" value="YezG-like"/>
</dbReference>
<name>A0A0B6ADH0_PRIM2</name>
<accession>A0A0B6ADH0</accession>
<dbReference type="EMBL" id="CP009920">
    <property type="protein sequence ID" value="AJI22930.1"/>
    <property type="molecule type" value="Genomic_DNA"/>
</dbReference>
<gene>
    <name evidence="1" type="ORF">BG04_5133</name>
</gene>
<organism evidence="1 2">
    <name type="scientific">Priestia megaterium (strain ATCC 14581 / DSM 32 / CCUG 1817 / JCM 2506 / NBRC 15308 / NCIMB 9376 / NCTC 10342 / NRRL B-14308 / VKM B-512 / Ford 19)</name>
    <name type="common">Bacillus megaterium</name>
    <dbReference type="NCBI Taxonomy" id="1348623"/>
    <lineage>
        <taxon>Bacteria</taxon>
        <taxon>Bacillati</taxon>
        <taxon>Bacillota</taxon>
        <taxon>Bacilli</taxon>
        <taxon>Bacillales</taxon>
        <taxon>Bacillaceae</taxon>
        <taxon>Priestia</taxon>
    </lineage>
</organism>
<dbReference type="Proteomes" id="UP000031829">
    <property type="component" value="Chromosome"/>
</dbReference>
<evidence type="ECO:0008006" key="3">
    <source>
        <dbReference type="Google" id="ProtNLM"/>
    </source>
</evidence>
<evidence type="ECO:0000313" key="1">
    <source>
        <dbReference type="EMBL" id="AJI22930.1"/>
    </source>
</evidence>
<protein>
    <recommendedName>
        <fullName evidence="3">DUF600 family protein</fullName>
    </recommendedName>
</protein>
<dbReference type="Pfam" id="PF04634">
    <property type="entry name" value="YezG-like"/>
    <property type="match status" value="1"/>
</dbReference>
<dbReference type="SUPFAM" id="SSF160424">
    <property type="entry name" value="BH3703-like"/>
    <property type="match status" value="1"/>
</dbReference>
<sequence length="152" mass="18297">MELKLNNIYQKVADNLKEMIQEDWRDIYLYAEVGEGSQTTYFFYYPKGSDEPIYSHDIPELFEVSEQSYLVLLDKQLECFRELLDVFIENKQEIWTSLNLHLGHDGKFEIDYGYEDILTVDPYEQQVIWEYKYLGIISEDEYDKKIIKKFLS</sequence>
<dbReference type="HOGENOM" id="CLU_107164_0_1_9"/>